<dbReference type="AlphaFoldDB" id="A0A124G0W3"/>
<reference evidence="2" key="1">
    <citation type="journal article" date="2015" name="MBio">
        <title>Genome-Resolved Metagenomic Analysis Reveals Roles for Candidate Phyla and Other Microbial Community Members in Biogeochemical Transformations in Oil Reservoirs.</title>
        <authorList>
            <person name="Hu P."/>
            <person name="Tom L."/>
            <person name="Singh A."/>
            <person name="Thomas B.C."/>
            <person name="Baker B.J."/>
            <person name="Piceno Y.M."/>
            <person name="Andersen G.L."/>
            <person name="Banfield J.F."/>
        </authorList>
    </citation>
    <scope>NUCLEOTIDE SEQUENCE [LARGE SCALE GENOMIC DNA]</scope>
</reference>
<organism evidence="1 2">
    <name type="scientific">Mesotoga infera</name>
    <dbReference type="NCBI Taxonomy" id="1236046"/>
    <lineage>
        <taxon>Bacteria</taxon>
        <taxon>Thermotogati</taxon>
        <taxon>Thermotogota</taxon>
        <taxon>Thermotogae</taxon>
        <taxon>Kosmotogales</taxon>
        <taxon>Kosmotogaceae</taxon>
        <taxon>Mesotoga</taxon>
    </lineage>
</organism>
<dbReference type="EMBL" id="LGGW01000125">
    <property type="protein sequence ID" value="KUK88750.1"/>
    <property type="molecule type" value="Genomic_DNA"/>
</dbReference>
<protein>
    <recommendedName>
        <fullName evidence="3">Outer membrane protein/protective antigen OMA87</fullName>
    </recommendedName>
</protein>
<comment type="caution">
    <text evidence="1">The sequence shown here is derived from an EMBL/GenBank/DDBJ whole genome shotgun (WGS) entry which is preliminary data.</text>
</comment>
<dbReference type="Gene3D" id="3.10.20.310">
    <property type="entry name" value="membrane protein fhac"/>
    <property type="match status" value="1"/>
</dbReference>
<dbReference type="Gene3D" id="2.40.160.50">
    <property type="entry name" value="membrane protein fhac: a member of the omp85/tpsb transporter family"/>
    <property type="match status" value="1"/>
</dbReference>
<dbReference type="PATRIC" id="fig|1236046.5.peg.1063"/>
<evidence type="ECO:0000313" key="2">
    <source>
        <dbReference type="Proteomes" id="UP000055014"/>
    </source>
</evidence>
<gene>
    <name evidence="1" type="ORF">XE02_1201</name>
</gene>
<evidence type="ECO:0000313" key="1">
    <source>
        <dbReference type="EMBL" id="KUK88750.1"/>
    </source>
</evidence>
<name>A0A124G0W3_9BACT</name>
<dbReference type="Proteomes" id="UP000055014">
    <property type="component" value="Unassembled WGS sequence"/>
</dbReference>
<accession>A0A124G0W3</accession>
<proteinExistence type="predicted"/>
<evidence type="ECO:0008006" key="3">
    <source>
        <dbReference type="Google" id="ProtNLM"/>
    </source>
</evidence>
<sequence>MKRILLSVIFIFFSLTVLANKIVEIEVTGVERTIPQVVINISGLKIGEELDIERVYRAKRNLEECGLFTDVYLQLGDVGGDYKLVISVQESSSFYPYFGEHLTLGAGERNLLGYGVNVYGGIRFLRFTDKKLLGFLPQPEFFWGGLRFGASTFSVFGTGINPFVEVTLFKEVPWQADTMLSLNSVDLGATYPFGEYIAGISYTYENVSFEATPSNNYSVSILTGAFSFGDEDNYQEKRGNLFGKTTLSYGFGDGINYLQQKASLNYWYRIIGRIYIESETRAGVTYFGEAPVTRRFYLGGSTDLKGWNPYAFNPRFYALEILQAGVPLTESFAVAPSDDMSTFIPKLYLMAAAGDNATLGLSIGIGFEWRTPLGVGVEPQVFFGGNGFKFYFELR</sequence>